<dbReference type="STRING" id="168276.SAMN05444580_101821"/>
<dbReference type="GO" id="GO:0045892">
    <property type="term" value="P:negative regulation of DNA-templated transcription"/>
    <property type="evidence" value="ECO:0007669"/>
    <property type="project" value="InterPro"/>
</dbReference>
<dbReference type="Proteomes" id="UP000199417">
    <property type="component" value="Unassembled WGS sequence"/>
</dbReference>
<organism evidence="5 6">
    <name type="scientific">Rhodococcus tukisamuensis</name>
    <dbReference type="NCBI Taxonomy" id="168276"/>
    <lineage>
        <taxon>Bacteria</taxon>
        <taxon>Bacillati</taxon>
        <taxon>Actinomycetota</taxon>
        <taxon>Actinomycetes</taxon>
        <taxon>Mycobacteriales</taxon>
        <taxon>Nocardiaceae</taxon>
        <taxon>Rhodococcus</taxon>
    </lineage>
</organism>
<keyword evidence="6" id="KW-1185">Reference proteome</keyword>
<gene>
    <name evidence="5" type="ORF">SAMN05444580_101821</name>
</gene>
<evidence type="ECO:0000256" key="1">
    <source>
        <dbReference type="ARBA" id="ARBA00011046"/>
    </source>
</evidence>
<dbReference type="InterPro" id="IPR005650">
    <property type="entry name" value="BlaI_family"/>
</dbReference>
<dbReference type="EMBL" id="FNAB01000001">
    <property type="protein sequence ID" value="SDC76429.1"/>
    <property type="molecule type" value="Genomic_DNA"/>
</dbReference>
<sequence length="125" mass="14239">MIGLGDLETAVMDVLWSVDEPVRVRDVMDRLQPPRPLAYTTVMTVLDNLHTKGMVSRQRVGRAYRYRATRSREETAADLLRQVLRSSGDAEQVMLHFANSASEDESRILRRAARRTQTRRRGGLG</sequence>
<comment type="similarity">
    <text evidence="1">Belongs to the BlaI transcriptional regulatory family.</text>
</comment>
<accession>A0A1G6P8M3</accession>
<dbReference type="InterPro" id="IPR036388">
    <property type="entry name" value="WH-like_DNA-bd_sf"/>
</dbReference>
<dbReference type="SUPFAM" id="SSF46785">
    <property type="entry name" value="Winged helix' DNA-binding domain"/>
    <property type="match status" value="1"/>
</dbReference>
<dbReference type="Pfam" id="PF03965">
    <property type="entry name" value="Penicillinase_R"/>
    <property type="match status" value="1"/>
</dbReference>
<evidence type="ECO:0000256" key="2">
    <source>
        <dbReference type="ARBA" id="ARBA00023015"/>
    </source>
</evidence>
<dbReference type="InterPro" id="IPR036390">
    <property type="entry name" value="WH_DNA-bd_sf"/>
</dbReference>
<evidence type="ECO:0000313" key="6">
    <source>
        <dbReference type="Proteomes" id="UP000199417"/>
    </source>
</evidence>
<evidence type="ECO:0000256" key="4">
    <source>
        <dbReference type="ARBA" id="ARBA00023163"/>
    </source>
</evidence>
<proteinExistence type="inferred from homology"/>
<dbReference type="AlphaFoldDB" id="A0A1G6P8M3"/>
<dbReference type="Gene3D" id="1.10.10.10">
    <property type="entry name" value="Winged helix-like DNA-binding domain superfamily/Winged helix DNA-binding domain"/>
    <property type="match status" value="1"/>
</dbReference>
<protein>
    <submittedName>
        <fullName evidence="5">Predicted transcriptional regulator</fullName>
    </submittedName>
</protein>
<evidence type="ECO:0000256" key="3">
    <source>
        <dbReference type="ARBA" id="ARBA00023125"/>
    </source>
</evidence>
<keyword evidence="2" id="KW-0805">Transcription regulation</keyword>
<keyword evidence="3" id="KW-0238">DNA-binding</keyword>
<dbReference type="GO" id="GO:0003677">
    <property type="term" value="F:DNA binding"/>
    <property type="evidence" value="ECO:0007669"/>
    <property type="project" value="UniProtKB-KW"/>
</dbReference>
<name>A0A1G6P8M3_9NOCA</name>
<reference evidence="5 6" key="1">
    <citation type="submission" date="2016-10" db="EMBL/GenBank/DDBJ databases">
        <authorList>
            <person name="de Groot N.N."/>
        </authorList>
    </citation>
    <scope>NUCLEOTIDE SEQUENCE [LARGE SCALE GENOMIC DNA]</scope>
    <source>
        <strain evidence="5 6">JCM 11308</strain>
    </source>
</reference>
<keyword evidence="4" id="KW-0804">Transcription</keyword>
<evidence type="ECO:0000313" key="5">
    <source>
        <dbReference type="EMBL" id="SDC76429.1"/>
    </source>
</evidence>